<sequence length="181" mass="19983">MVFLISAGYFWTVSTIPNCTDEILALLKSSNDGYDVACVPLMLSHPGMKFILSVAFIGMTTCAICVPLLNFLVYRNLRDKVSMSSSEKSIQRQVSITLITQICVIGFTSLAPLGCILINIALTTTLPWLSTLASTTFSVLPVVNPIMTIYVIRSYRRKALFVIGKLFNRNTLIFKLKGTTT</sequence>
<dbReference type="WBParaSite" id="Pan_g18839.t1">
    <property type="protein sequence ID" value="Pan_g18839.t1"/>
    <property type="gene ID" value="Pan_g18839"/>
</dbReference>
<dbReference type="AlphaFoldDB" id="A0A7E4VB01"/>
<protein>
    <submittedName>
        <fullName evidence="3">G_PROTEIN_RECEP_F1_2 domain-containing protein</fullName>
    </submittedName>
</protein>
<reference evidence="2" key="1">
    <citation type="journal article" date="2013" name="Genetics">
        <title>The draft genome and transcriptome of Panagrellus redivivus are shaped by the harsh demands of a free-living lifestyle.</title>
        <authorList>
            <person name="Srinivasan J."/>
            <person name="Dillman A.R."/>
            <person name="Macchietto M.G."/>
            <person name="Heikkinen L."/>
            <person name="Lakso M."/>
            <person name="Fracchia K.M."/>
            <person name="Antoshechkin I."/>
            <person name="Mortazavi A."/>
            <person name="Wong G."/>
            <person name="Sternberg P.W."/>
        </authorList>
    </citation>
    <scope>NUCLEOTIDE SEQUENCE [LARGE SCALE GENOMIC DNA]</scope>
    <source>
        <strain evidence="2">MT8872</strain>
    </source>
</reference>
<organism evidence="2 3">
    <name type="scientific">Panagrellus redivivus</name>
    <name type="common">Microworm</name>
    <dbReference type="NCBI Taxonomy" id="6233"/>
    <lineage>
        <taxon>Eukaryota</taxon>
        <taxon>Metazoa</taxon>
        <taxon>Ecdysozoa</taxon>
        <taxon>Nematoda</taxon>
        <taxon>Chromadorea</taxon>
        <taxon>Rhabditida</taxon>
        <taxon>Tylenchina</taxon>
        <taxon>Panagrolaimomorpha</taxon>
        <taxon>Panagrolaimoidea</taxon>
        <taxon>Panagrolaimidae</taxon>
        <taxon>Panagrellus</taxon>
    </lineage>
</organism>
<dbReference type="PANTHER" id="PTHR22943">
    <property type="entry name" value="7-TRANSMEMBRANE DOMAIN RECEPTOR C.ELEGANS"/>
    <property type="match status" value="1"/>
</dbReference>
<name>A0A7E4VB01_PANRE</name>
<reference evidence="3" key="2">
    <citation type="submission" date="2020-10" db="UniProtKB">
        <authorList>
            <consortium name="WormBaseParasite"/>
        </authorList>
    </citation>
    <scope>IDENTIFICATION</scope>
</reference>
<keyword evidence="1" id="KW-0812">Transmembrane</keyword>
<keyword evidence="1" id="KW-1133">Transmembrane helix</keyword>
<evidence type="ECO:0000256" key="1">
    <source>
        <dbReference type="SAM" id="Phobius"/>
    </source>
</evidence>
<dbReference type="SUPFAM" id="SSF81321">
    <property type="entry name" value="Family A G protein-coupled receptor-like"/>
    <property type="match status" value="1"/>
</dbReference>
<feature type="transmembrane region" description="Helical" evidence="1">
    <location>
        <begin position="128"/>
        <end position="152"/>
    </location>
</feature>
<proteinExistence type="predicted"/>
<dbReference type="Pfam" id="PF10326">
    <property type="entry name" value="7TM_GPCR_Str"/>
    <property type="match status" value="1"/>
</dbReference>
<dbReference type="Proteomes" id="UP000492821">
    <property type="component" value="Unassembled WGS sequence"/>
</dbReference>
<dbReference type="PANTHER" id="PTHR22943:SF248">
    <property type="entry name" value="SEVEN TM RECEPTOR"/>
    <property type="match status" value="1"/>
</dbReference>
<accession>A0A7E4VB01</accession>
<dbReference type="InterPro" id="IPR019428">
    <property type="entry name" value="7TM_GPCR_serpentine_rcpt_Str"/>
</dbReference>
<feature type="transmembrane region" description="Helical" evidence="1">
    <location>
        <begin position="94"/>
        <end position="122"/>
    </location>
</feature>
<keyword evidence="2" id="KW-1185">Reference proteome</keyword>
<evidence type="ECO:0000313" key="3">
    <source>
        <dbReference type="WBParaSite" id="Pan_g18839.t1"/>
    </source>
</evidence>
<feature type="transmembrane region" description="Helical" evidence="1">
    <location>
        <begin position="50"/>
        <end position="73"/>
    </location>
</feature>
<evidence type="ECO:0000313" key="2">
    <source>
        <dbReference type="Proteomes" id="UP000492821"/>
    </source>
</evidence>
<keyword evidence="1" id="KW-0472">Membrane</keyword>